<dbReference type="GO" id="GO:0016787">
    <property type="term" value="F:hydrolase activity"/>
    <property type="evidence" value="ECO:0007669"/>
    <property type="project" value="UniProtKB-KW"/>
</dbReference>
<reference evidence="3" key="1">
    <citation type="submission" date="2019-11" db="EMBL/GenBank/DDBJ databases">
        <authorList>
            <person name="Feng L."/>
        </authorList>
    </citation>
    <scope>NUCLEOTIDE SEQUENCE</scope>
    <source>
        <strain evidence="3">EMassiliensisLFYP7</strain>
    </source>
</reference>
<dbReference type="InterPro" id="IPR022385">
    <property type="entry name" value="Rhs_assc_core"/>
</dbReference>
<dbReference type="NCBIfam" id="TIGR03696">
    <property type="entry name" value="Rhs_assc_core"/>
    <property type="match status" value="1"/>
</dbReference>
<dbReference type="Gene3D" id="2.180.10.10">
    <property type="entry name" value="RHS repeat-associated core"/>
    <property type="match status" value="1"/>
</dbReference>
<gene>
    <name evidence="3" type="primary">rhsC_2</name>
    <name evidence="3" type="ORF">EMLFYP7_00918</name>
</gene>
<dbReference type="EC" id="3.1.-.-" evidence="3"/>
<evidence type="ECO:0000256" key="1">
    <source>
        <dbReference type="ARBA" id="ARBA00009455"/>
    </source>
</evidence>
<comment type="similarity">
    <text evidence="1">Belongs to the RHS family.</text>
</comment>
<organism evidence="3">
    <name type="scientific">Phytobacter massiliensis</name>
    <dbReference type="NCBI Taxonomy" id="1485952"/>
    <lineage>
        <taxon>Bacteria</taxon>
        <taxon>Pseudomonadati</taxon>
        <taxon>Pseudomonadota</taxon>
        <taxon>Gammaproteobacteria</taxon>
        <taxon>Enterobacterales</taxon>
        <taxon>Enterobacteriaceae</taxon>
        <taxon>Phytobacter</taxon>
    </lineage>
</organism>
<dbReference type="PRINTS" id="PR00394">
    <property type="entry name" value="RHSPROTEIN"/>
</dbReference>
<keyword evidence="3" id="KW-0378">Hydrolase</keyword>
<dbReference type="RefSeq" id="WP_156564987.1">
    <property type="nucleotide sequence ID" value="NZ_CACRTZ010000004.1"/>
</dbReference>
<evidence type="ECO:0000313" key="3">
    <source>
        <dbReference type="EMBL" id="VYT90721.1"/>
    </source>
</evidence>
<dbReference type="PANTHER" id="PTHR32305:SF15">
    <property type="entry name" value="PROTEIN RHSA-RELATED"/>
    <property type="match status" value="1"/>
</dbReference>
<sequence length="384" mass="43961">MRRPGIYEQFSHDDADNLLGMDAPQEGQPHRATVKGDRLLIQGDHHFEYDEFGNLTAERWGKQQCRARLYEWDCEHRLVRLTQVRWQDGGETQKESWRYRYDAFGRRWRKEDEQTGKATLFFWQDERMVTECDEDDALFDPREVDNEYVKATAFACTSYLYEPGSFRPLAQFKGRGRGGAVYWYINDHLGTPQELVDGKGNIAWSGMYRSYGQLVVQGGAVRQPLRLQGQYADEESGLHYNRYRYYNPRSGRYISQDPISIRGGINTYAYVKNPLNSIDPLGLACIQVDSRIKESDKLVKEAEISGRSHQASIDRLTEQLAQGNTNPGIGSKPIGHGISEARARDGARVYFRQTPNGIEILGKSTKANQQKVINEVILVFGRGN</sequence>
<proteinExistence type="inferred from homology"/>
<dbReference type="Pfam" id="PF03527">
    <property type="entry name" value="RHS"/>
    <property type="match status" value="1"/>
</dbReference>
<feature type="domain" description="RHS protein conserved region" evidence="2">
    <location>
        <begin position="181"/>
        <end position="216"/>
    </location>
</feature>
<dbReference type="AlphaFoldDB" id="A0A6N3AGQ5"/>
<dbReference type="InterPro" id="IPR050708">
    <property type="entry name" value="T6SS_VgrG/RHS"/>
</dbReference>
<accession>A0A6N3AGQ5</accession>
<dbReference type="InterPro" id="IPR001826">
    <property type="entry name" value="RHS"/>
</dbReference>
<name>A0A6N3AGQ5_9ENTR</name>
<protein>
    <submittedName>
        <fullName evidence="3">Deoxyribonuclease RhsC</fullName>
        <ecNumber evidence="3">3.1.-.-</ecNumber>
    </submittedName>
</protein>
<dbReference type="EMBL" id="CACRTZ010000004">
    <property type="protein sequence ID" value="VYT90721.1"/>
    <property type="molecule type" value="Genomic_DNA"/>
</dbReference>
<dbReference type="PANTHER" id="PTHR32305">
    <property type="match status" value="1"/>
</dbReference>
<evidence type="ECO:0000259" key="2">
    <source>
        <dbReference type="Pfam" id="PF03527"/>
    </source>
</evidence>